<dbReference type="InterPro" id="IPR030489">
    <property type="entry name" value="TR_Rrf2-type_CS"/>
</dbReference>
<gene>
    <name evidence="1" type="ORF">SAMN03080594_106207</name>
</gene>
<evidence type="ECO:0000313" key="2">
    <source>
        <dbReference type="Proteomes" id="UP000184406"/>
    </source>
</evidence>
<dbReference type="PROSITE" id="PS01332">
    <property type="entry name" value="HTH_RRF2_1"/>
    <property type="match status" value="1"/>
</dbReference>
<sequence>MFSKACEYGIKATIYIAVKSMRQERVSLKEIAEEVDSPVAFTAKILQSLAKNGIIDSHKGPTGGFQIEETKIDTIKLHDIVHAIDGDKIFSGCGLGLEQCDARQPCPVHDKFVGIRDNLKIMLQNTSLYELATGLEIGLTHLKR</sequence>
<evidence type="ECO:0000313" key="1">
    <source>
        <dbReference type="EMBL" id="SHF69435.1"/>
    </source>
</evidence>
<dbReference type="GO" id="GO:0003700">
    <property type="term" value="F:DNA-binding transcription factor activity"/>
    <property type="evidence" value="ECO:0007669"/>
    <property type="project" value="TreeGrafter"/>
</dbReference>
<dbReference type="Pfam" id="PF02082">
    <property type="entry name" value="Rrf2"/>
    <property type="match status" value="1"/>
</dbReference>
<dbReference type="AlphaFoldDB" id="A0A1M5DR86"/>
<dbReference type="PROSITE" id="PS51197">
    <property type="entry name" value="HTH_RRF2_2"/>
    <property type="match status" value="1"/>
</dbReference>
<dbReference type="RefSeq" id="WP_072863593.1">
    <property type="nucleotide sequence ID" value="NZ_FQUX01000006.1"/>
</dbReference>
<accession>A0A1M5DR86</accession>
<dbReference type="InterPro" id="IPR000944">
    <property type="entry name" value="Tscrpt_reg_Rrf2"/>
</dbReference>
<name>A0A1M5DR86_9FLAO</name>
<dbReference type="GO" id="GO:0005829">
    <property type="term" value="C:cytosol"/>
    <property type="evidence" value="ECO:0007669"/>
    <property type="project" value="TreeGrafter"/>
</dbReference>
<keyword evidence="2" id="KW-1185">Reference proteome</keyword>
<organism evidence="1 2">
    <name type="scientific">Arenibacter palladensis</name>
    <dbReference type="NCBI Taxonomy" id="237373"/>
    <lineage>
        <taxon>Bacteria</taxon>
        <taxon>Pseudomonadati</taxon>
        <taxon>Bacteroidota</taxon>
        <taxon>Flavobacteriia</taxon>
        <taxon>Flavobacteriales</taxon>
        <taxon>Flavobacteriaceae</taxon>
        <taxon>Arenibacter</taxon>
    </lineage>
</organism>
<dbReference type="InterPro" id="IPR036390">
    <property type="entry name" value="WH_DNA-bd_sf"/>
</dbReference>
<protein>
    <submittedName>
        <fullName evidence="1">Rrf2 family protein</fullName>
    </submittedName>
</protein>
<dbReference type="NCBIfam" id="TIGR00738">
    <property type="entry name" value="rrf2_super"/>
    <property type="match status" value="1"/>
</dbReference>
<dbReference type="SUPFAM" id="SSF46785">
    <property type="entry name" value="Winged helix' DNA-binding domain"/>
    <property type="match status" value="1"/>
</dbReference>
<dbReference type="InterPro" id="IPR036388">
    <property type="entry name" value="WH-like_DNA-bd_sf"/>
</dbReference>
<dbReference type="PANTHER" id="PTHR33221:SF15">
    <property type="entry name" value="HTH-TYPE TRANSCRIPTIONAL REGULATOR YWGB-RELATED"/>
    <property type="match status" value="1"/>
</dbReference>
<dbReference type="OrthoDB" id="9808360at2"/>
<proteinExistence type="predicted"/>
<dbReference type="PANTHER" id="PTHR33221">
    <property type="entry name" value="WINGED HELIX-TURN-HELIX TRANSCRIPTIONAL REGULATOR, RRF2 FAMILY"/>
    <property type="match status" value="1"/>
</dbReference>
<reference evidence="2" key="1">
    <citation type="submission" date="2016-11" db="EMBL/GenBank/DDBJ databases">
        <authorList>
            <person name="Varghese N."/>
            <person name="Submissions S."/>
        </authorList>
    </citation>
    <scope>NUCLEOTIDE SEQUENCE [LARGE SCALE GENOMIC DNA]</scope>
    <source>
        <strain evidence="2">DSM 17539</strain>
    </source>
</reference>
<dbReference type="Proteomes" id="UP000184406">
    <property type="component" value="Unassembled WGS sequence"/>
</dbReference>
<dbReference type="Gene3D" id="1.10.10.10">
    <property type="entry name" value="Winged helix-like DNA-binding domain superfamily/Winged helix DNA-binding domain"/>
    <property type="match status" value="1"/>
</dbReference>
<dbReference type="EMBL" id="FQUX01000006">
    <property type="protein sequence ID" value="SHF69435.1"/>
    <property type="molecule type" value="Genomic_DNA"/>
</dbReference>